<keyword evidence="2" id="KW-1185">Reference proteome</keyword>
<comment type="caution">
    <text evidence="1">The sequence shown here is derived from an EMBL/GenBank/DDBJ whole genome shotgun (WGS) entry which is preliminary data.</text>
</comment>
<dbReference type="EMBL" id="JARBHB010000001">
    <property type="protein sequence ID" value="KAJ8897531.1"/>
    <property type="molecule type" value="Genomic_DNA"/>
</dbReference>
<gene>
    <name evidence="1" type="ORF">PR048_002878</name>
</gene>
<protein>
    <submittedName>
        <fullName evidence="1">Uncharacterized protein</fullName>
    </submittedName>
</protein>
<sequence length="146" mass="16935">MRVKRVEYGAGPEWGGGAGDPQEIPLTHRFPLAKIRDREDIIKEGERKTRSFGEGESFVPFPSRVSDREEFLRRYKCYREATSFGRISVVICNAPVTRFWLLTMKFSRGDRNDMFDISAQRVVQTRVRAPEIEVRYKIIPSTSEFA</sequence>
<organism evidence="1 2">
    <name type="scientific">Dryococelus australis</name>
    <dbReference type="NCBI Taxonomy" id="614101"/>
    <lineage>
        <taxon>Eukaryota</taxon>
        <taxon>Metazoa</taxon>
        <taxon>Ecdysozoa</taxon>
        <taxon>Arthropoda</taxon>
        <taxon>Hexapoda</taxon>
        <taxon>Insecta</taxon>
        <taxon>Pterygota</taxon>
        <taxon>Neoptera</taxon>
        <taxon>Polyneoptera</taxon>
        <taxon>Phasmatodea</taxon>
        <taxon>Verophasmatodea</taxon>
        <taxon>Anareolatae</taxon>
        <taxon>Phasmatidae</taxon>
        <taxon>Eurycanthinae</taxon>
        <taxon>Dryococelus</taxon>
    </lineage>
</organism>
<evidence type="ECO:0000313" key="1">
    <source>
        <dbReference type="EMBL" id="KAJ8897531.1"/>
    </source>
</evidence>
<reference evidence="1 2" key="1">
    <citation type="submission" date="2023-02" db="EMBL/GenBank/DDBJ databases">
        <title>LHISI_Scaffold_Assembly.</title>
        <authorList>
            <person name="Stuart O.P."/>
            <person name="Cleave R."/>
            <person name="Magrath M.J.L."/>
            <person name="Mikheyev A.S."/>
        </authorList>
    </citation>
    <scope>NUCLEOTIDE SEQUENCE [LARGE SCALE GENOMIC DNA]</scope>
    <source>
        <strain evidence="1">Daus_M_001</strain>
        <tissue evidence="1">Leg muscle</tissue>
    </source>
</reference>
<name>A0ABQ9IMH6_9NEOP</name>
<evidence type="ECO:0000313" key="2">
    <source>
        <dbReference type="Proteomes" id="UP001159363"/>
    </source>
</evidence>
<dbReference type="Proteomes" id="UP001159363">
    <property type="component" value="Chromosome 1"/>
</dbReference>
<proteinExistence type="predicted"/>
<accession>A0ABQ9IMH6</accession>